<organism evidence="1 2">
    <name type="scientific">Penicillium solitum</name>
    <dbReference type="NCBI Taxonomy" id="60172"/>
    <lineage>
        <taxon>Eukaryota</taxon>
        <taxon>Fungi</taxon>
        <taxon>Dikarya</taxon>
        <taxon>Ascomycota</taxon>
        <taxon>Pezizomycotina</taxon>
        <taxon>Eurotiomycetes</taxon>
        <taxon>Eurotiomycetidae</taxon>
        <taxon>Eurotiales</taxon>
        <taxon>Aspergillaceae</taxon>
        <taxon>Penicillium</taxon>
    </lineage>
</organism>
<name>A0A1V6QY35_9EURO</name>
<reference evidence="2" key="1">
    <citation type="journal article" date="2017" name="Nat. Microbiol.">
        <title>Global analysis of biosynthetic gene clusters reveals vast potential of secondary metabolite production in Penicillium species.</title>
        <authorList>
            <person name="Nielsen J.C."/>
            <person name="Grijseels S."/>
            <person name="Prigent S."/>
            <person name="Ji B."/>
            <person name="Dainat J."/>
            <person name="Nielsen K.F."/>
            <person name="Frisvad J.C."/>
            <person name="Workman M."/>
            <person name="Nielsen J."/>
        </authorList>
    </citation>
    <scope>NUCLEOTIDE SEQUENCE [LARGE SCALE GENOMIC DNA]</scope>
    <source>
        <strain evidence="2">IBT 29525</strain>
    </source>
</reference>
<sequence>MATFHHGHLPPWPPSTMATFHHGHLPPWPPSTMATFHHDPIHYGPSILVMHLDMHLPLCNIHTLPIHFDQPSIQFNDNQSDRGGLWLQDNRQTGHNHFNHPLRTTISIIHIHQSDRGGLRLQDNRQTGQNHFIHPLRSPPLASTTTRMNQPLRTTTTSLTVAGFAASGQSAGWSINLR</sequence>
<protein>
    <submittedName>
        <fullName evidence="1">Uncharacterized protein</fullName>
    </submittedName>
</protein>
<evidence type="ECO:0000313" key="1">
    <source>
        <dbReference type="EMBL" id="OQD94103.1"/>
    </source>
</evidence>
<gene>
    <name evidence="1" type="ORF">PENSOL_c028G06250</name>
</gene>
<comment type="caution">
    <text evidence="1">The sequence shown here is derived from an EMBL/GenBank/DDBJ whole genome shotgun (WGS) entry which is preliminary data.</text>
</comment>
<proteinExistence type="predicted"/>
<keyword evidence="2" id="KW-1185">Reference proteome</keyword>
<evidence type="ECO:0000313" key="2">
    <source>
        <dbReference type="Proteomes" id="UP000191612"/>
    </source>
</evidence>
<dbReference type="AlphaFoldDB" id="A0A1V6QY35"/>
<dbReference type="Proteomes" id="UP000191612">
    <property type="component" value="Unassembled WGS sequence"/>
</dbReference>
<dbReference type="EMBL" id="MDYO01000028">
    <property type="protein sequence ID" value="OQD94103.1"/>
    <property type="molecule type" value="Genomic_DNA"/>
</dbReference>
<accession>A0A1V6QY35</accession>